<evidence type="ECO:0000313" key="2">
    <source>
        <dbReference type="EMBL" id="CAH3143101.1"/>
    </source>
</evidence>
<organism evidence="2 3">
    <name type="scientific">Porites evermanni</name>
    <dbReference type="NCBI Taxonomy" id="104178"/>
    <lineage>
        <taxon>Eukaryota</taxon>
        <taxon>Metazoa</taxon>
        <taxon>Cnidaria</taxon>
        <taxon>Anthozoa</taxon>
        <taxon>Hexacorallia</taxon>
        <taxon>Scleractinia</taxon>
        <taxon>Fungiina</taxon>
        <taxon>Poritidae</taxon>
        <taxon>Porites</taxon>
    </lineage>
</organism>
<proteinExistence type="predicted"/>
<feature type="compositionally biased region" description="Basic residues" evidence="1">
    <location>
        <begin position="49"/>
        <end position="62"/>
    </location>
</feature>
<name>A0ABN8PG00_9CNID</name>
<gene>
    <name evidence="2" type="ORF">PEVE_00042711</name>
</gene>
<evidence type="ECO:0000256" key="1">
    <source>
        <dbReference type="SAM" id="MobiDB-lite"/>
    </source>
</evidence>
<dbReference type="Proteomes" id="UP001159427">
    <property type="component" value="Unassembled WGS sequence"/>
</dbReference>
<dbReference type="EMBL" id="CALNXI010000847">
    <property type="protein sequence ID" value="CAH3143101.1"/>
    <property type="molecule type" value="Genomic_DNA"/>
</dbReference>
<accession>A0ABN8PG00</accession>
<protein>
    <submittedName>
        <fullName evidence="2">Uncharacterized protein</fullName>
    </submittedName>
</protein>
<reference evidence="2 3" key="1">
    <citation type="submission" date="2022-05" db="EMBL/GenBank/DDBJ databases">
        <authorList>
            <consortium name="Genoscope - CEA"/>
            <person name="William W."/>
        </authorList>
    </citation>
    <scope>NUCLEOTIDE SEQUENCE [LARGE SCALE GENOMIC DNA]</scope>
</reference>
<comment type="caution">
    <text evidence="2">The sequence shown here is derived from an EMBL/GenBank/DDBJ whole genome shotgun (WGS) entry which is preliminary data.</text>
</comment>
<evidence type="ECO:0000313" key="3">
    <source>
        <dbReference type="Proteomes" id="UP001159427"/>
    </source>
</evidence>
<sequence length="98" mass="11197">MLNADFSDVVCTPVAAAQDNNKVEKHINCLLKASPKGRLEALCTGKPQAGKKKSHKQKRKQRRSPEQSSEEPSRASVYPWRESCHPFLITRKQKRRVR</sequence>
<feature type="region of interest" description="Disordered" evidence="1">
    <location>
        <begin position="41"/>
        <end position="77"/>
    </location>
</feature>
<keyword evidence="3" id="KW-1185">Reference proteome</keyword>